<evidence type="ECO:0000313" key="1">
    <source>
        <dbReference type="EMBL" id="KAF5683386.1"/>
    </source>
</evidence>
<name>A0A8H5X4V2_9HYPO</name>
<proteinExistence type="predicted"/>
<keyword evidence="2" id="KW-1185">Reference proteome</keyword>
<organism evidence="1 2">
    <name type="scientific">Fusarium denticulatum</name>
    <dbReference type="NCBI Taxonomy" id="48507"/>
    <lineage>
        <taxon>Eukaryota</taxon>
        <taxon>Fungi</taxon>
        <taxon>Dikarya</taxon>
        <taxon>Ascomycota</taxon>
        <taxon>Pezizomycotina</taxon>
        <taxon>Sordariomycetes</taxon>
        <taxon>Hypocreomycetidae</taxon>
        <taxon>Hypocreales</taxon>
        <taxon>Nectriaceae</taxon>
        <taxon>Fusarium</taxon>
        <taxon>Fusarium fujikuroi species complex</taxon>
    </lineage>
</organism>
<sequence>MKVTDYIDTKEVKEFLVTQMKTPELMEMASKDAIAYGNVYTEIARQSFDMGRGPRIEKLVLASDMVETEAVSLTTVARHVKKKRIAQLSPSLSYCDLNATINDIFPYSGDVVSREEFDAFRLGEESTAVILPDPKRDTPATNISLELHHERHYGIFFCPPPKFFRSIS</sequence>
<dbReference type="Proteomes" id="UP000562682">
    <property type="component" value="Unassembled WGS sequence"/>
</dbReference>
<dbReference type="AlphaFoldDB" id="A0A8H5X4V2"/>
<reference evidence="1 2" key="1">
    <citation type="submission" date="2020-05" db="EMBL/GenBank/DDBJ databases">
        <title>Identification and distribution of gene clusters putatively required for synthesis of sphingolipid metabolism inhibitors in phylogenetically diverse species of the filamentous fungus Fusarium.</title>
        <authorList>
            <person name="Kim H.-S."/>
            <person name="Busman M."/>
            <person name="Brown D.W."/>
            <person name="Divon H."/>
            <person name="Uhlig S."/>
            <person name="Proctor R.H."/>
        </authorList>
    </citation>
    <scope>NUCLEOTIDE SEQUENCE [LARGE SCALE GENOMIC DNA]</scope>
    <source>
        <strain evidence="1 2">NRRL 25311</strain>
    </source>
</reference>
<evidence type="ECO:0000313" key="2">
    <source>
        <dbReference type="Proteomes" id="UP000562682"/>
    </source>
</evidence>
<gene>
    <name evidence="1" type="ORF">FDENT_7242</name>
</gene>
<dbReference type="EMBL" id="JAAOAK010000197">
    <property type="protein sequence ID" value="KAF5683386.1"/>
    <property type="molecule type" value="Genomic_DNA"/>
</dbReference>
<protein>
    <submittedName>
        <fullName evidence="1">Uncharacterized protein</fullName>
    </submittedName>
</protein>
<accession>A0A8H5X4V2</accession>
<comment type="caution">
    <text evidence="1">The sequence shown here is derived from an EMBL/GenBank/DDBJ whole genome shotgun (WGS) entry which is preliminary data.</text>
</comment>